<protein>
    <submittedName>
        <fullName evidence="3">DUF4397 domain-containing protein</fullName>
    </submittedName>
</protein>
<name>A0ABU8E350_9ACTN</name>
<evidence type="ECO:0000313" key="3">
    <source>
        <dbReference type="EMBL" id="MEI4278077.1"/>
    </source>
</evidence>
<dbReference type="EMBL" id="JBAPLV010000004">
    <property type="protein sequence ID" value="MEI4278077.1"/>
    <property type="molecule type" value="Genomic_DNA"/>
</dbReference>
<dbReference type="RefSeq" id="WP_225234836.1">
    <property type="nucleotide sequence ID" value="NZ_JBAPLV010000004.1"/>
</dbReference>
<evidence type="ECO:0000256" key="1">
    <source>
        <dbReference type="SAM" id="SignalP"/>
    </source>
</evidence>
<dbReference type="Proteomes" id="UP001373496">
    <property type="component" value="Unassembled WGS sequence"/>
</dbReference>
<accession>A0ABU8E350</accession>
<proteinExistence type="predicted"/>
<organism evidence="3 4">
    <name type="scientific">Klenkia terrae</name>
    <dbReference type="NCBI Taxonomy" id="1052259"/>
    <lineage>
        <taxon>Bacteria</taxon>
        <taxon>Bacillati</taxon>
        <taxon>Actinomycetota</taxon>
        <taxon>Actinomycetes</taxon>
        <taxon>Geodermatophilales</taxon>
        <taxon>Geodermatophilaceae</taxon>
        <taxon>Klenkia</taxon>
    </lineage>
</organism>
<sequence>MTVRRGLAVLLLAGLASLLGAAPSAGAADTGMLRLAHLSPDTPSVDVYVDSVSSPDTGIVLSGVGYGTVSGYQSVPAGTYTVSMRSAGAPVTSAPVLSTTVTVDAGAAFTVAGVGPFAQLGLEVLDDDLTPPAQGQARARVVNASQTLTPASVGLVGGESLSADLAFPELTDYVSLPGGATTLQVAGSSGTPTDIPVDLASGSSYTVLLLDGDAGVQVQTVLDAASPGVVPTGGVEAGAGGSAGSTVPLALGGVALVALVGSGLAAGRRLPRRGAAARHAAH</sequence>
<evidence type="ECO:0000259" key="2">
    <source>
        <dbReference type="Pfam" id="PF14344"/>
    </source>
</evidence>
<dbReference type="Pfam" id="PF14344">
    <property type="entry name" value="DUF4397"/>
    <property type="match status" value="1"/>
</dbReference>
<feature type="chain" id="PRO_5045177421" evidence="1">
    <location>
        <begin position="28"/>
        <end position="282"/>
    </location>
</feature>
<keyword evidence="1" id="KW-0732">Signal</keyword>
<gene>
    <name evidence="3" type="ORF">UXQ13_06325</name>
</gene>
<dbReference type="InterPro" id="IPR025510">
    <property type="entry name" value="DUF4397"/>
</dbReference>
<keyword evidence="4" id="KW-1185">Reference proteome</keyword>
<evidence type="ECO:0000313" key="4">
    <source>
        <dbReference type="Proteomes" id="UP001373496"/>
    </source>
</evidence>
<reference evidence="3 4" key="1">
    <citation type="submission" date="2024-03" db="EMBL/GenBank/DDBJ databases">
        <title>Draft genome sequence of Klenkia terrae.</title>
        <authorList>
            <person name="Duangmal K."/>
            <person name="Chantavorakit T."/>
        </authorList>
    </citation>
    <scope>NUCLEOTIDE SEQUENCE [LARGE SCALE GENOMIC DNA]</scope>
    <source>
        <strain evidence="3 4">JCM 17786</strain>
    </source>
</reference>
<comment type="caution">
    <text evidence="3">The sequence shown here is derived from an EMBL/GenBank/DDBJ whole genome shotgun (WGS) entry which is preliminary data.</text>
</comment>
<feature type="signal peptide" evidence="1">
    <location>
        <begin position="1"/>
        <end position="27"/>
    </location>
</feature>
<feature type="domain" description="DUF4397" evidence="2">
    <location>
        <begin position="32"/>
        <end position="146"/>
    </location>
</feature>